<feature type="domain" description="THAP-type" evidence="8">
    <location>
        <begin position="1"/>
        <end position="98"/>
    </location>
</feature>
<evidence type="ECO:0000256" key="4">
    <source>
        <dbReference type="ARBA" id="ARBA00023125"/>
    </source>
</evidence>
<dbReference type="Proteomes" id="UP000005408">
    <property type="component" value="Unassembled WGS sequence"/>
</dbReference>
<evidence type="ECO:0000256" key="5">
    <source>
        <dbReference type="PROSITE-ProRule" id="PRU00309"/>
    </source>
</evidence>
<protein>
    <recommendedName>
        <fullName evidence="8">THAP-type domain-containing protein</fullName>
    </recommendedName>
</protein>
<keyword evidence="6" id="KW-0175">Coiled coil</keyword>
<dbReference type="PROSITE" id="PS50950">
    <property type="entry name" value="ZF_THAP"/>
    <property type="match status" value="1"/>
</dbReference>
<evidence type="ECO:0000256" key="2">
    <source>
        <dbReference type="ARBA" id="ARBA00022771"/>
    </source>
</evidence>
<keyword evidence="10" id="KW-1185">Reference proteome</keyword>
<evidence type="ECO:0000313" key="10">
    <source>
        <dbReference type="Proteomes" id="UP000005408"/>
    </source>
</evidence>
<dbReference type="InterPro" id="IPR006612">
    <property type="entry name" value="THAP_Znf"/>
</dbReference>
<dbReference type="Pfam" id="PF05485">
    <property type="entry name" value="THAP"/>
    <property type="match status" value="1"/>
</dbReference>
<sequence length="190" mass="21628">MVKHCSYGTCKSDSRYPEKLMGAKFIPFPKPKSDLEKCLRWISCCRRPHAQLNVDKITKHTYVCSKHFISLDGPSDEYPDPCDAQTGELHRARRKIIYLSQQSKSDDLNSKTSSTSTDDSPYSQAMECCLTTQTTSNPVIDSSCQTEEELFSSMDVLSWVAQVRKLEEENDRLRQEIRQRGKSSDAACQT</sequence>
<dbReference type="OMA" id="KICCYGT"/>
<reference evidence="9" key="1">
    <citation type="submission" date="2022-08" db="UniProtKB">
        <authorList>
            <consortium name="EnsemblMetazoa"/>
        </authorList>
    </citation>
    <scope>IDENTIFICATION</scope>
    <source>
        <strain evidence="9">05x7-T-G4-1.051#20</strain>
    </source>
</reference>
<accession>A0A8W8NBZ8</accession>
<keyword evidence="2 5" id="KW-0863">Zinc-finger</keyword>
<name>A0A8W8NBZ8_MAGGI</name>
<evidence type="ECO:0000256" key="3">
    <source>
        <dbReference type="ARBA" id="ARBA00022833"/>
    </source>
</evidence>
<dbReference type="SUPFAM" id="SSF57716">
    <property type="entry name" value="Glucocorticoid receptor-like (DNA-binding domain)"/>
    <property type="match status" value="1"/>
</dbReference>
<dbReference type="AlphaFoldDB" id="A0A8W8NBZ8"/>
<keyword evidence="4 5" id="KW-0238">DNA-binding</keyword>
<evidence type="ECO:0000259" key="8">
    <source>
        <dbReference type="PROSITE" id="PS50950"/>
    </source>
</evidence>
<organism evidence="9 10">
    <name type="scientific">Magallana gigas</name>
    <name type="common">Pacific oyster</name>
    <name type="synonym">Crassostrea gigas</name>
    <dbReference type="NCBI Taxonomy" id="29159"/>
    <lineage>
        <taxon>Eukaryota</taxon>
        <taxon>Metazoa</taxon>
        <taxon>Spiralia</taxon>
        <taxon>Lophotrochozoa</taxon>
        <taxon>Mollusca</taxon>
        <taxon>Bivalvia</taxon>
        <taxon>Autobranchia</taxon>
        <taxon>Pteriomorphia</taxon>
        <taxon>Ostreida</taxon>
        <taxon>Ostreoidea</taxon>
        <taxon>Ostreidae</taxon>
        <taxon>Magallana</taxon>
    </lineage>
</organism>
<dbReference type="GO" id="GO:0008270">
    <property type="term" value="F:zinc ion binding"/>
    <property type="evidence" value="ECO:0007669"/>
    <property type="project" value="UniProtKB-KW"/>
</dbReference>
<evidence type="ECO:0000256" key="1">
    <source>
        <dbReference type="ARBA" id="ARBA00022723"/>
    </source>
</evidence>
<evidence type="ECO:0000256" key="6">
    <source>
        <dbReference type="SAM" id="Coils"/>
    </source>
</evidence>
<feature type="region of interest" description="Disordered" evidence="7">
    <location>
        <begin position="103"/>
        <end position="122"/>
    </location>
</feature>
<feature type="coiled-coil region" evidence="6">
    <location>
        <begin position="156"/>
        <end position="183"/>
    </location>
</feature>
<evidence type="ECO:0000313" key="9">
    <source>
        <dbReference type="EnsemblMetazoa" id="G5158.1:cds"/>
    </source>
</evidence>
<dbReference type="OrthoDB" id="6144117at2759"/>
<proteinExistence type="predicted"/>
<evidence type="ECO:0000256" key="7">
    <source>
        <dbReference type="SAM" id="MobiDB-lite"/>
    </source>
</evidence>
<keyword evidence="3" id="KW-0862">Zinc</keyword>
<dbReference type="EnsemblMetazoa" id="G5158.1">
    <property type="protein sequence ID" value="G5158.1:cds"/>
    <property type="gene ID" value="G5158"/>
</dbReference>
<keyword evidence="1" id="KW-0479">Metal-binding</keyword>
<feature type="compositionally biased region" description="Low complexity" evidence="7">
    <location>
        <begin position="110"/>
        <end position="120"/>
    </location>
</feature>
<dbReference type="GO" id="GO:0003677">
    <property type="term" value="F:DNA binding"/>
    <property type="evidence" value="ECO:0007669"/>
    <property type="project" value="UniProtKB-UniRule"/>
</dbReference>